<sequence>MIENPPTLALSQPPTNALIQRIQRALDNPITDDCTVDPIRELTEVLATVGLDLTSSGGAIRFVGRDPIVRSALPLATMAAIALMAKAISVADLWRFRGGAAQDLSVNLGQVLHRLCPFYDRKWELLNGYPPGNPADPTNPFMPNNMFRTRDGRRILLMNIYPSLKTKALAFLGCHDSPAAIGEVVRKWDAFELEEAMNRAGLQATVVRSPAEFLAEEQAQYVSSLPLIEIEKVGDSDPEPFTTNPVAPLSGIRALGLSHVIAGAGCGRALAYHGADVLNVWRPEDYELDFNYYTANVGMRSTILDVTRGDEMARLKALVADADVFFANRRPGYIESIGLSTDDLALIRPGIVHVDISIYGARGPWANRIGFDQTAGGVSGVLALEGSVENPKLPEIFVVNDYITAWLASVGAMAALKRRAVEGGSYRVRISLARLSLWLLQMGVFDKAYAYNVAGTDGEHSYLAPELFQVETPCGHYQGVTDQVTMSGTPGHYQTPLVPRGASKAEWLPR</sequence>
<evidence type="ECO:0000256" key="1">
    <source>
        <dbReference type="SAM" id="MobiDB-lite"/>
    </source>
</evidence>
<dbReference type="RefSeq" id="WP_149674031.1">
    <property type="nucleotide sequence ID" value="NZ_VTUZ01000030.1"/>
</dbReference>
<dbReference type="InterPro" id="IPR052985">
    <property type="entry name" value="CoA-trans_III_biosynth/detox"/>
</dbReference>
<dbReference type="Gene3D" id="3.30.1540.10">
    <property type="entry name" value="formyl-coa transferase, domain 3"/>
    <property type="match status" value="1"/>
</dbReference>
<dbReference type="InterPro" id="IPR023606">
    <property type="entry name" value="CoA-Trfase_III_dom_1_sf"/>
</dbReference>
<dbReference type="InterPro" id="IPR003673">
    <property type="entry name" value="CoA-Trfase_fam_III"/>
</dbReference>
<reference evidence="2 3" key="1">
    <citation type="submission" date="2019-08" db="EMBL/GenBank/DDBJ databases">
        <title>Paraburkholderia sp. DCY113.</title>
        <authorList>
            <person name="Kang J."/>
        </authorList>
    </citation>
    <scope>NUCLEOTIDE SEQUENCE [LARGE SCALE GENOMIC DNA]</scope>
    <source>
        <strain evidence="2 3">DCY113</strain>
    </source>
</reference>
<protein>
    <submittedName>
        <fullName evidence="2">Carnitine dehydratase</fullName>
    </submittedName>
</protein>
<dbReference type="Pfam" id="PF02515">
    <property type="entry name" value="CoA_transf_3"/>
    <property type="match status" value="1"/>
</dbReference>
<name>A0A5B0GPM9_9BURK</name>
<organism evidence="2 3">
    <name type="scientific">Paraburkholderia panacisoli</name>
    <dbReference type="NCBI Taxonomy" id="2603818"/>
    <lineage>
        <taxon>Bacteria</taxon>
        <taxon>Pseudomonadati</taxon>
        <taxon>Pseudomonadota</taxon>
        <taxon>Betaproteobacteria</taxon>
        <taxon>Burkholderiales</taxon>
        <taxon>Burkholderiaceae</taxon>
        <taxon>Paraburkholderia</taxon>
    </lineage>
</organism>
<dbReference type="SUPFAM" id="SSF89796">
    <property type="entry name" value="CoA-transferase family III (CaiB/BaiF)"/>
    <property type="match status" value="2"/>
</dbReference>
<dbReference type="PANTHER" id="PTHR48229">
    <property type="entry name" value="CAIB/BAIF FAMILY ENZYME (AFU_ORTHOLOGUE AFUA_1G05360)-RELATED"/>
    <property type="match status" value="1"/>
</dbReference>
<dbReference type="PANTHER" id="PTHR48229:SF1">
    <property type="entry name" value="ALPHA METHYLACYL-COA RACEMASE-RELATED"/>
    <property type="match status" value="1"/>
</dbReference>
<feature type="region of interest" description="Disordered" evidence="1">
    <location>
        <begin position="490"/>
        <end position="510"/>
    </location>
</feature>
<dbReference type="InterPro" id="IPR044855">
    <property type="entry name" value="CoA-Trfase_III_dom3_sf"/>
</dbReference>
<evidence type="ECO:0000313" key="2">
    <source>
        <dbReference type="EMBL" id="KAA1004050.1"/>
    </source>
</evidence>
<dbReference type="Proteomes" id="UP000325273">
    <property type="component" value="Unassembled WGS sequence"/>
</dbReference>
<accession>A0A5B0GPM9</accession>
<dbReference type="GO" id="GO:0003824">
    <property type="term" value="F:catalytic activity"/>
    <property type="evidence" value="ECO:0007669"/>
    <property type="project" value="InterPro"/>
</dbReference>
<keyword evidence="3" id="KW-1185">Reference proteome</keyword>
<comment type="caution">
    <text evidence="2">The sequence shown here is derived from an EMBL/GenBank/DDBJ whole genome shotgun (WGS) entry which is preliminary data.</text>
</comment>
<dbReference type="Gene3D" id="3.40.50.10540">
    <property type="entry name" value="Crotonobetainyl-coa:carnitine coa-transferase, domain 1"/>
    <property type="match status" value="2"/>
</dbReference>
<proteinExistence type="predicted"/>
<dbReference type="AlphaFoldDB" id="A0A5B0GPM9"/>
<dbReference type="EMBL" id="VTUZ01000030">
    <property type="protein sequence ID" value="KAA1004050.1"/>
    <property type="molecule type" value="Genomic_DNA"/>
</dbReference>
<evidence type="ECO:0000313" key="3">
    <source>
        <dbReference type="Proteomes" id="UP000325273"/>
    </source>
</evidence>
<gene>
    <name evidence="2" type="ORF">FVF58_33465</name>
</gene>